<feature type="region of interest" description="Disordered" evidence="8">
    <location>
        <begin position="425"/>
        <end position="464"/>
    </location>
</feature>
<dbReference type="PROSITE" id="PS50071">
    <property type="entry name" value="HOMEOBOX_2"/>
    <property type="match status" value="1"/>
</dbReference>
<keyword evidence="3 6" id="KW-0238">DNA-binding</keyword>
<feature type="compositionally biased region" description="Low complexity" evidence="8">
    <location>
        <begin position="77"/>
        <end position="93"/>
    </location>
</feature>
<dbReference type="PANTHER" id="PTHR24341">
    <property type="entry name" value="HOMEOBOX PROTEIN ENGRAILED"/>
    <property type="match status" value="1"/>
</dbReference>
<feature type="region of interest" description="Disordered" evidence="8">
    <location>
        <begin position="689"/>
        <end position="712"/>
    </location>
</feature>
<evidence type="ECO:0000256" key="5">
    <source>
        <dbReference type="ARBA" id="ARBA00023242"/>
    </source>
</evidence>
<dbReference type="InterPro" id="IPR001356">
    <property type="entry name" value="HD"/>
</dbReference>
<evidence type="ECO:0000256" key="3">
    <source>
        <dbReference type="ARBA" id="ARBA00023125"/>
    </source>
</evidence>
<dbReference type="SUPFAM" id="SSF46689">
    <property type="entry name" value="Homeodomain-like"/>
    <property type="match status" value="1"/>
</dbReference>
<evidence type="ECO:0000256" key="8">
    <source>
        <dbReference type="SAM" id="MobiDB-lite"/>
    </source>
</evidence>
<feature type="compositionally biased region" description="Polar residues" evidence="8">
    <location>
        <begin position="658"/>
        <end position="669"/>
    </location>
</feature>
<feature type="compositionally biased region" description="Basic and acidic residues" evidence="8">
    <location>
        <begin position="58"/>
        <end position="69"/>
    </location>
</feature>
<comment type="subcellular location">
    <subcellularLocation>
        <location evidence="1 6 7">Nucleus</location>
    </subcellularLocation>
</comment>
<feature type="compositionally biased region" description="Polar residues" evidence="8">
    <location>
        <begin position="590"/>
        <end position="605"/>
    </location>
</feature>
<feature type="region of interest" description="Disordered" evidence="8">
    <location>
        <begin position="1"/>
        <end position="23"/>
    </location>
</feature>
<evidence type="ECO:0000256" key="4">
    <source>
        <dbReference type="ARBA" id="ARBA00023155"/>
    </source>
</evidence>
<feature type="compositionally biased region" description="Polar residues" evidence="8">
    <location>
        <begin position="425"/>
        <end position="444"/>
    </location>
</feature>
<dbReference type="Proteomes" id="UP000800094">
    <property type="component" value="Unassembled WGS sequence"/>
</dbReference>
<dbReference type="InterPro" id="IPR017970">
    <property type="entry name" value="Homeobox_CS"/>
</dbReference>
<dbReference type="Pfam" id="PF00046">
    <property type="entry name" value="Homeodomain"/>
    <property type="match status" value="1"/>
</dbReference>
<evidence type="ECO:0000256" key="2">
    <source>
        <dbReference type="ARBA" id="ARBA00010896"/>
    </source>
</evidence>
<dbReference type="PROSITE" id="PS00027">
    <property type="entry name" value="HOMEOBOX_1"/>
    <property type="match status" value="1"/>
</dbReference>
<evidence type="ECO:0000256" key="7">
    <source>
        <dbReference type="RuleBase" id="RU000682"/>
    </source>
</evidence>
<gene>
    <name evidence="10" type="ORF">BU26DRAFT_557173</name>
</gene>
<dbReference type="GO" id="GO:0016586">
    <property type="term" value="C:RSC-type complex"/>
    <property type="evidence" value="ECO:0007669"/>
    <property type="project" value="TreeGrafter"/>
</dbReference>
<organism evidence="10 11">
    <name type="scientific">Trematosphaeria pertusa</name>
    <dbReference type="NCBI Taxonomy" id="390896"/>
    <lineage>
        <taxon>Eukaryota</taxon>
        <taxon>Fungi</taxon>
        <taxon>Dikarya</taxon>
        <taxon>Ascomycota</taxon>
        <taxon>Pezizomycotina</taxon>
        <taxon>Dothideomycetes</taxon>
        <taxon>Pleosporomycetidae</taxon>
        <taxon>Pleosporales</taxon>
        <taxon>Massarineae</taxon>
        <taxon>Trematosphaeriaceae</taxon>
        <taxon>Trematosphaeria</taxon>
    </lineage>
</organism>
<dbReference type="GO" id="GO:0003677">
    <property type="term" value="F:DNA binding"/>
    <property type="evidence" value="ECO:0007669"/>
    <property type="project" value="UniProtKB-UniRule"/>
</dbReference>
<dbReference type="EMBL" id="ML987189">
    <property type="protein sequence ID" value="KAF2255666.1"/>
    <property type="molecule type" value="Genomic_DNA"/>
</dbReference>
<keyword evidence="11" id="KW-1185">Reference proteome</keyword>
<keyword evidence="5 6" id="KW-0539">Nucleus</keyword>
<accession>A0A6A6IZ86</accession>
<feature type="compositionally biased region" description="Low complexity" evidence="8">
    <location>
        <begin position="447"/>
        <end position="464"/>
    </location>
</feature>
<evidence type="ECO:0000259" key="9">
    <source>
        <dbReference type="PROSITE" id="PS50071"/>
    </source>
</evidence>
<name>A0A6A6IZ86_9PLEO</name>
<reference evidence="10" key="1">
    <citation type="journal article" date="2020" name="Stud. Mycol.">
        <title>101 Dothideomycetes genomes: a test case for predicting lifestyles and emergence of pathogens.</title>
        <authorList>
            <person name="Haridas S."/>
            <person name="Albert R."/>
            <person name="Binder M."/>
            <person name="Bloem J."/>
            <person name="Labutti K."/>
            <person name="Salamov A."/>
            <person name="Andreopoulos B."/>
            <person name="Baker S."/>
            <person name="Barry K."/>
            <person name="Bills G."/>
            <person name="Bluhm B."/>
            <person name="Cannon C."/>
            <person name="Castanera R."/>
            <person name="Culley D."/>
            <person name="Daum C."/>
            <person name="Ezra D."/>
            <person name="Gonzalez J."/>
            <person name="Henrissat B."/>
            <person name="Kuo A."/>
            <person name="Liang C."/>
            <person name="Lipzen A."/>
            <person name="Lutzoni F."/>
            <person name="Magnuson J."/>
            <person name="Mondo S."/>
            <person name="Nolan M."/>
            <person name="Ohm R."/>
            <person name="Pangilinan J."/>
            <person name="Park H.-J."/>
            <person name="Ramirez L."/>
            <person name="Alfaro M."/>
            <person name="Sun H."/>
            <person name="Tritt A."/>
            <person name="Yoshinaga Y."/>
            <person name="Zwiers L.-H."/>
            <person name="Turgeon B."/>
            <person name="Goodwin S."/>
            <person name="Spatafora J."/>
            <person name="Crous P."/>
            <person name="Grigoriev I."/>
        </authorList>
    </citation>
    <scope>NUCLEOTIDE SEQUENCE</scope>
    <source>
        <strain evidence="10">CBS 122368</strain>
    </source>
</reference>
<proteinExistence type="inferred from homology"/>
<dbReference type="InterPro" id="IPR009057">
    <property type="entry name" value="Homeodomain-like_sf"/>
</dbReference>
<sequence length="924" mass="99088">MDWVLQGTLLKERAPPSEGQTGGACPLIVQAVESQMSHEMAITARNGRGVLGHCSTSGDERQRERERRGVGAALEVLQHPSSSSSLISAQPASRAPPPPAPPDSRDLPSSRHSPQSGCPGRREGAGRAAADRVVSSRASRTMDQSGAPMRSFTNTSDAGSQRPPSQTSAPAKPPGAPAKPHHNACADVKPRLTKEQHDILESHFQQQHKPSTSTKKGFAEALNVPLDKINNWFQNRRAKVKQDIKKQMNQYNMSMGIYGPPPQMPIVASQYPPHAEQPQPQLSMGQDFFPVTSDISPTCLPVQSVEGPSALDLGPQMTLQQPFDMHHSLRSIPEANRTTSYPPDAVLHSFMAATAGASYMQNNTASLPPQDPAFAYDTTGLPNGMQGDLAFSVPSSLPNESAPSNDTFTGFPDFGALDYSSLTANAPNSSDVQNSTGSISSEPSPFSGAQSTATTQSSSGPGASSVASIASVYSGWTEDQNSGPDAKPANECDDYFDPPYSMPQASASEHALPFWGPNGQGQGFSQAELYQHPNASAHAVLSSPEQNETRKLSAAPSDFEPPPSFGDEAFARRNSSTTNLANNIEAIHIQNSTPEEFKQPSQPSSIAARRHKRPTALNPSTLRSASYTSGMPSPGANNDHTLRKIRSSGIPNAAGRVQKSTPGSAQRSPMTMTFTDAAASPKFARAFSSSSSTTVGQGGSLAPPTPLTPNEMSRFPYWQNSAVIRNHPAMPEHSSPESLNANWTVETQSAGLYSNATSPPSTPLDLAQLNQARLAHENLYRDTPPQSAPATQQTFPRTALMQPPQMRAGFHSTTDLTLAQPKPSHFRRPSLPDPGHGQFDDANMQYPVQFGNLNYDDFKDISLSGITHNVPFAPPVSAMPDFLVHQYEPPQGAGPHAHMMRRTTEPQQKSYIFANQGPHDFRSS</sequence>
<dbReference type="InterPro" id="IPR050720">
    <property type="entry name" value="Engrailed_Homeobox_TFs"/>
</dbReference>
<feature type="compositionally biased region" description="Polar residues" evidence="8">
    <location>
        <begin position="617"/>
        <end position="639"/>
    </location>
</feature>
<feature type="region of interest" description="Disordered" evidence="8">
    <location>
        <begin position="590"/>
        <end position="669"/>
    </location>
</feature>
<dbReference type="Gene3D" id="1.10.10.60">
    <property type="entry name" value="Homeodomain-like"/>
    <property type="match status" value="1"/>
</dbReference>
<dbReference type="RefSeq" id="XP_033690670.1">
    <property type="nucleotide sequence ID" value="XM_033832427.1"/>
</dbReference>
<dbReference type="AlphaFoldDB" id="A0A6A6IZ86"/>
<comment type="similarity">
    <text evidence="2">Belongs to the engrailed homeobox family.</text>
</comment>
<feature type="compositionally biased region" description="Low complexity" evidence="8">
    <location>
        <begin position="126"/>
        <end position="139"/>
    </location>
</feature>
<dbReference type="GO" id="GO:0000981">
    <property type="term" value="F:DNA-binding transcription factor activity, RNA polymerase II-specific"/>
    <property type="evidence" value="ECO:0007669"/>
    <property type="project" value="InterPro"/>
</dbReference>
<feature type="DNA-binding region" description="Homeobox" evidence="6">
    <location>
        <begin position="191"/>
        <end position="244"/>
    </location>
</feature>
<feature type="region of interest" description="Disordered" evidence="8">
    <location>
        <begin position="47"/>
        <end position="184"/>
    </location>
</feature>
<keyword evidence="4 6" id="KW-0371">Homeobox</keyword>
<protein>
    <recommendedName>
        <fullName evidence="9">Homeobox domain-containing protein</fullName>
    </recommendedName>
</protein>
<feature type="region of interest" description="Disordered" evidence="8">
    <location>
        <begin position="386"/>
        <end position="409"/>
    </location>
</feature>
<evidence type="ECO:0000313" key="10">
    <source>
        <dbReference type="EMBL" id="KAF2255666.1"/>
    </source>
</evidence>
<dbReference type="OrthoDB" id="6159439at2759"/>
<feature type="compositionally biased region" description="Polar residues" evidence="8">
    <location>
        <begin position="393"/>
        <end position="408"/>
    </location>
</feature>
<dbReference type="PANTHER" id="PTHR24341:SF6">
    <property type="entry name" value="HOMEOBOX PROTEIN INVECTED"/>
    <property type="match status" value="1"/>
</dbReference>
<feature type="region of interest" description="Disordered" evidence="8">
    <location>
        <begin position="476"/>
        <end position="504"/>
    </location>
</feature>
<feature type="domain" description="Homeobox" evidence="9">
    <location>
        <begin position="189"/>
        <end position="243"/>
    </location>
</feature>
<feature type="region of interest" description="Disordered" evidence="8">
    <location>
        <begin position="537"/>
        <end position="570"/>
    </location>
</feature>
<dbReference type="SMART" id="SM00389">
    <property type="entry name" value="HOX"/>
    <property type="match status" value="1"/>
</dbReference>
<dbReference type="GeneID" id="54585757"/>
<evidence type="ECO:0000256" key="1">
    <source>
        <dbReference type="ARBA" id="ARBA00004123"/>
    </source>
</evidence>
<dbReference type="CDD" id="cd00086">
    <property type="entry name" value="homeodomain"/>
    <property type="match status" value="1"/>
</dbReference>
<evidence type="ECO:0000256" key="6">
    <source>
        <dbReference type="PROSITE-ProRule" id="PRU00108"/>
    </source>
</evidence>
<evidence type="ECO:0000313" key="11">
    <source>
        <dbReference type="Proteomes" id="UP000800094"/>
    </source>
</evidence>
<feature type="compositionally biased region" description="Polar residues" evidence="8">
    <location>
        <begin position="151"/>
        <end position="168"/>
    </location>
</feature>